<feature type="domain" description="SANT" evidence="16">
    <location>
        <begin position="362"/>
        <end position="413"/>
    </location>
</feature>
<feature type="region of interest" description="Disordered" evidence="13">
    <location>
        <begin position="1"/>
        <end position="50"/>
    </location>
</feature>
<dbReference type="InterPro" id="IPR001005">
    <property type="entry name" value="SANT/Myb"/>
</dbReference>
<keyword evidence="9" id="KW-0804">Transcription</keyword>
<evidence type="ECO:0000259" key="15">
    <source>
        <dbReference type="PROSITE" id="PS51156"/>
    </source>
</evidence>
<evidence type="ECO:0000256" key="9">
    <source>
        <dbReference type="ARBA" id="ARBA00023163"/>
    </source>
</evidence>
<evidence type="ECO:0000256" key="7">
    <source>
        <dbReference type="ARBA" id="ARBA00023054"/>
    </source>
</evidence>
<keyword evidence="5" id="KW-0862">Zinc</keyword>
<dbReference type="PANTHER" id="PTHR16089:SF28">
    <property type="entry name" value="REST COREPRESSOR"/>
    <property type="match status" value="1"/>
</dbReference>
<sequence>MPGSNNDEPKGTRTRMSNGAVRPMYNDDAFNSDIDSPVEELNPNANGTNEAMTRVGKSFQVDPPECAPDKYSSKHEALLVWQPCTQKVSTEQVNQFCKLAKEKFKYSEEQALGMLLWHKHDADKATSQLANFIPFPDDWSSEDKVLFDQAYAFHGKSFYRIGEMLPDKSMADIVKYYYRWKRGRGKASLMDRQAKQAPLSDLLTDISEDSDSDSSSKSEVGGAGPKCENCCSTSSTVTEHLQFGRLCQTCMAYIRRTGISRPFELFKRNLSKTKDSSLMPQRFNPTKNRKRPPKGIYMDQHDLTLMAASNDEQKQSMFNSIHCELALLKSQVQTNKQHVNLLKGAVLESIDEYKPAESQSVKQTNRWTQDEIVMVIQGIRHFGKDFQTIAQLIGSKNANQVKGFFSAQKRKYNLEGAFAEFETTQKSKDIKPIELSDDDDLDSLMPLTPPPLTKERSSPSRSPSTQKGRNSSASGKARPGT</sequence>
<dbReference type="InterPro" id="IPR017884">
    <property type="entry name" value="SANT_dom"/>
</dbReference>
<comment type="caution">
    <text evidence="17">The sequence shown here is derived from an EMBL/GenBank/DDBJ whole genome shotgun (WGS) entry which is preliminary data.</text>
</comment>
<keyword evidence="6" id="KW-0805">Transcription regulation</keyword>
<protein>
    <submittedName>
        <fullName evidence="17">RCOR3</fullName>
    </submittedName>
</protein>
<keyword evidence="4 12" id="KW-0863">Zinc-finger</keyword>
<proteinExistence type="inferred from homology"/>
<evidence type="ECO:0000256" key="5">
    <source>
        <dbReference type="ARBA" id="ARBA00022833"/>
    </source>
</evidence>
<keyword evidence="18" id="KW-1185">Reference proteome</keyword>
<dbReference type="GO" id="GO:0003714">
    <property type="term" value="F:transcription corepressor activity"/>
    <property type="evidence" value="ECO:0007669"/>
    <property type="project" value="TreeGrafter"/>
</dbReference>
<feature type="domain" description="GATA-type" evidence="14">
    <location>
        <begin position="221"/>
        <end position="274"/>
    </location>
</feature>
<organism evidence="17 18">
    <name type="scientific">Bugula neritina</name>
    <name type="common">Brown bryozoan</name>
    <name type="synonym">Sertularia neritina</name>
    <dbReference type="NCBI Taxonomy" id="10212"/>
    <lineage>
        <taxon>Eukaryota</taxon>
        <taxon>Metazoa</taxon>
        <taxon>Spiralia</taxon>
        <taxon>Lophotrochozoa</taxon>
        <taxon>Bryozoa</taxon>
        <taxon>Gymnolaemata</taxon>
        <taxon>Cheilostomatida</taxon>
        <taxon>Flustrina</taxon>
        <taxon>Buguloidea</taxon>
        <taxon>Bugulidae</taxon>
        <taxon>Bugula</taxon>
    </lineage>
</organism>
<dbReference type="InterPro" id="IPR049048">
    <property type="entry name" value="REST_helical"/>
</dbReference>
<dbReference type="SMART" id="SM00717">
    <property type="entry name" value="SANT"/>
    <property type="match status" value="2"/>
</dbReference>
<gene>
    <name evidence="17" type="ORF">EB796_014673</name>
</gene>
<dbReference type="InterPro" id="IPR051066">
    <property type="entry name" value="Trans_reg/Corepressor"/>
</dbReference>
<evidence type="ECO:0000259" key="14">
    <source>
        <dbReference type="PROSITE" id="PS50114"/>
    </source>
</evidence>
<dbReference type="Pfam" id="PF00249">
    <property type="entry name" value="Myb_DNA-binding"/>
    <property type="match status" value="1"/>
</dbReference>
<dbReference type="Pfam" id="PF01448">
    <property type="entry name" value="ELM2"/>
    <property type="match status" value="1"/>
</dbReference>
<keyword evidence="7" id="KW-0175">Coiled coil</keyword>
<evidence type="ECO:0000256" key="8">
    <source>
        <dbReference type="ARBA" id="ARBA00023125"/>
    </source>
</evidence>
<dbReference type="FunFam" id="1.10.10.60:FF:000012">
    <property type="entry name" value="Metastasis-associated 1 family, member 3"/>
    <property type="match status" value="1"/>
</dbReference>
<dbReference type="PANTHER" id="PTHR16089">
    <property type="entry name" value="REST COREPRESSOR COREST PROTEIN-RELATED"/>
    <property type="match status" value="1"/>
</dbReference>
<feature type="region of interest" description="Disordered" evidence="13">
    <location>
        <begin position="429"/>
        <end position="481"/>
    </location>
</feature>
<evidence type="ECO:0000259" key="16">
    <source>
        <dbReference type="PROSITE" id="PS51293"/>
    </source>
</evidence>
<dbReference type="SUPFAM" id="SSF46689">
    <property type="entry name" value="Homeodomain-like"/>
    <property type="match status" value="2"/>
</dbReference>
<dbReference type="PROSITE" id="PS51156">
    <property type="entry name" value="ELM2"/>
    <property type="match status" value="1"/>
</dbReference>
<dbReference type="GO" id="GO:0006357">
    <property type="term" value="P:regulation of transcription by RNA polymerase II"/>
    <property type="evidence" value="ECO:0007669"/>
    <property type="project" value="TreeGrafter"/>
</dbReference>
<dbReference type="GO" id="GO:0005667">
    <property type="term" value="C:transcription regulator complex"/>
    <property type="evidence" value="ECO:0007669"/>
    <property type="project" value="TreeGrafter"/>
</dbReference>
<dbReference type="OrthoDB" id="10064338at2759"/>
<dbReference type="Proteomes" id="UP000593567">
    <property type="component" value="Unassembled WGS sequence"/>
</dbReference>
<evidence type="ECO:0000256" key="12">
    <source>
        <dbReference type="PROSITE-ProRule" id="PRU00094"/>
    </source>
</evidence>
<dbReference type="InterPro" id="IPR000679">
    <property type="entry name" value="Znf_GATA"/>
</dbReference>
<reference evidence="17" key="1">
    <citation type="submission" date="2020-06" db="EMBL/GenBank/DDBJ databases">
        <title>Draft genome of Bugula neritina, a colonial animal packing powerful symbionts and potential medicines.</title>
        <authorList>
            <person name="Rayko M."/>
        </authorList>
    </citation>
    <scope>NUCLEOTIDE SEQUENCE [LARGE SCALE GENOMIC DNA]</scope>
    <source>
        <strain evidence="17">Kwan_BN1</strain>
    </source>
</reference>
<evidence type="ECO:0000256" key="10">
    <source>
        <dbReference type="ARBA" id="ARBA00023242"/>
    </source>
</evidence>
<dbReference type="PROSITE" id="PS51293">
    <property type="entry name" value="SANT"/>
    <property type="match status" value="2"/>
</dbReference>
<dbReference type="CDD" id="cd00167">
    <property type="entry name" value="SANT"/>
    <property type="match status" value="1"/>
</dbReference>
<dbReference type="GO" id="GO:0000118">
    <property type="term" value="C:histone deacetylase complex"/>
    <property type="evidence" value="ECO:0007669"/>
    <property type="project" value="TreeGrafter"/>
</dbReference>
<accession>A0A7J7JN49</accession>
<comment type="subcellular location">
    <subcellularLocation>
        <location evidence="1">Nucleus</location>
    </subcellularLocation>
</comment>
<evidence type="ECO:0000256" key="4">
    <source>
        <dbReference type="ARBA" id="ARBA00022771"/>
    </source>
</evidence>
<evidence type="ECO:0000256" key="11">
    <source>
        <dbReference type="ARBA" id="ARBA00038011"/>
    </source>
</evidence>
<dbReference type="GO" id="GO:0043565">
    <property type="term" value="F:sequence-specific DNA binding"/>
    <property type="evidence" value="ECO:0007669"/>
    <property type="project" value="InterPro"/>
</dbReference>
<keyword evidence="3" id="KW-0479">Metal-binding</keyword>
<keyword evidence="10" id="KW-0539">Nucleus</keyword>
<evidence type="ECO:0000313" key="18">
    <source>
        <dbReference type="Proteomes" id="UP000593567"/>
    </source>
</evidence>
<feature type="compositionally biased region" description="Polar residues" evidence="13">
    <location>
        <begin position="459"/>
        <end position="474"/>
    </location>
</feature>
<evidence type="ECO:0000256" key="1">
    <source>
        <dbReference type="ARBA" id="ARBA00004123"/>
    </source>
</evidence>
<evidence type="ECO:0000256" key="13">
    <source>
        <dbReference type="SAM" id="MobiDB-lite"/>
    </source>
</evidence>
<dbReference type="Gene3D" id="1.10.10.60">
    <property type="entry name" value="Homeodomain-like"/>
    <property type="match status" value="1"/>
</dbReference>
<dbReference type="PROSITE" id="PS50114">
    <property type="entry name" value="GATA_ZN_FINGER_2"/>
    <property type="match status" value="1"/>
</dbReference>
<dbReference type="SMART" id="SM01189">
    <property type="entry name" value="ELM2"/>
    <property type="match status" value="1"/>
</dbReference>
<dbReference type="Gene3D" id="1.20.58.1880">
    <property type="match status" value="1"/>
</dbReference>
<dbReference type="EMBL" id="VXIV02002161">
    <property type="protein sequence ID" value="KAF6027024.1"/>
    <property type="molecule type" value="Genomic_DNA"/>
</dbReference>
<keyword evidence="8" id="KW-0238">DNA-binding</keyword>
<keyword evidence="2" id="KW-0678">Repressor</keyword>
<feature type="domain" description="SANT" evidence="16">
    <location>
        <begin position="134"/>
        <end position="185"/>
    </location>
</feature>
<evidence type="ECO:0000256" key="2">
    <source>
        <dbReference type="ARBA" id="ARBA00022491"/>
    </source>
</evidence>
<feature type="region of interest" description="Disordered" evidence="13">
    <location>
        <begin position="200"/>
        <end position="227"/>
    </location>
</feature>
<dbReference type="InterPro" id="IPR009057">
    <property type="entry name" value="Homeodomain-like_sf"/>
</dbReference>
<feature type="domain" description="ELM2" evidence="15">
    <location>
        <begin position="51"/>
        <end position="133"/>
    </location>
</feature>
<dbReference type="InterPro" id="IPR000949">
    <property type="entry name" value="ELM2_dom"/>
</dbReference>
<name>A0A7J7JN49_BUGNE</name>
<dbReference type="GO" id="GO:0008270">
    <property type="term" value="F:zinc ion binding"/>
    <property type="evidence" value="ECO:0007669"/>
    <property type="project" value="UniProtKB-KW"/>
</dbReference>
<dbReference type="AlphaFoldDB" id="A0A7J7JN49"/>
<evidence type="ECO:0000256" key="3">
    <source>
        <dbReference type="ARBA" id="ARBA00022723"/>
    </source>
</evidence>
<comment type="similarity">
    <text evidence="11">Belongs to the CoREST family.</text>
</comment>
<evidence type="ECO:0000256" key="6">
    <source>
        <dbReference type="ARBA" id="ARBA00023015"/>
    </source>
</evidence>
<evidence type="ECO:0000313" key="17">
    <source>
        <dbReference type="EMBL" id="KAF6027024.1"/>
    </source>
</evidence>
<dbReference type="Pfam" id="PF20878">
    <property type="entry name" value="REST_helical"/>
    <property type="match status" value="1"/>
</dbReference>